<dbReference type="RefSeq" id="WP_135284800.1">
    <property type="nucleotide sequence ID" value="NZ_SMLL01000003.1"/>
</dbReference>
<protein>
    <submittedName>
        <fullName evidence="2">Thioredoxin</fullName>
    </submittedName>
</protein>
<dbReference type="InterPro" id="IPR036249">
    <property type="entry name" value="Thioredoxin-like_sf"/>
</dbReference>
<accession>A0A4Z0BRQ3</accession>
<organism evidence="2 3">
    <name type="scientific">Ramlibacter rhizophilus</name>
    <dbReference type="NCBI Taxonomy" id="1781167"/>
    <lineage>
        <taxon>Bacteria</taxon>
        <taxon>Pseudomonadati</taxon>
        <taxon>Pseudomonadota</taxon>
        <taxon>Betaproteobacteria</taxon>
        <taxon>Burkholderiales</taxon>
        <taxon>Comamonadaceae</taxon>
        <taxon>Ramlibacter</taxon>
    </lineage>
</organism>
<dbReference type="AlphaFoldDB" id="A0A4Z0BRQ3"/>
<proteinExistence type="predicted"/>
<gene>
    <name evidence="2" type="ORF">EZ242_09010</name>
</gene>
<dbReference type="Gene3D" id="3.40.30.10">
    <property type="entry name" value="Glutaredoxin"/>
    <property type="match status" value="1"/>
</dbReference>
<keyword evidence="3" id="KW-1185">Reference proteome</keyword>
<reference evidence="2 3" key="1">
    <citation type="submission" date="2019-03" db="EMBL/GenBank/DDBJ databases">
        <title>Ramlibacter rhizophilus CCTCC AB2015357, whole genome shotgun sequence.</title>
        <authorList>
            <person name="Zhang X."/>
            <person name="Feng G."/>
            <person name="Zhu H."/>
        </authorList>
    </citation>
    <scope>NUCLEOTIDE SEQUENCE [LARGE SCALE GENOMIC DNA]</scope>
    <source>
        <strain evidence="2 3">CCTCC AB2015357</strain>
    </source>
</reference>
<dbReference type="EMBL" id="SMLL01000003">
    <property type="protein sequence ID" value="TFZ01501.1"/>
    <property type="molecule type" value="Genomic_DNA"/>
</dbReference>
<dbReference type="Proteomes" id="UP000297564">
    <property type="component" value="Unassembled WGS sequence"/>
</dbReference>
<evidence type="ECO:0000259" key="1">
    <source>
        <dbReference type="Pfam" id="PF00085"/>
    </source>
</evidence>
<sequence length="110" mass="12350">MNREYAAQPPERREVDALPGPTLLEFGTAWCGWCRGAQPDIEKAMAEHEGLRHIKVEDGPGRPLGRSYRVKLWPTLIFLRDGQEVERLVRPDSSQAIAQALRTITTPDSA</sequence>
<comment type="caution">
    <text evidence="2">The sequence shown here is derived from an EMBL/GenBank/DDBJ whole genome shotgun (WGS) entry which is preliminary data.</text>
</comment>
<evidence type="ECO:0000313" key="3">
    <source>
        <dbReference type="Proteomes" id="UP000297564"/>
    </source>
</evidence>
<feature type="domain" description="Thioredoxin" evidence="1">
    <location>
        <begin position="20"/>
        <end position="102"/>
    </location>
</feature>
<dbReference type="CDD" id="cd02947">
    <property type="entry name" value="TRX_family"/>
    <property type="match status" value="1"/>
</dbReference>
<dbReference type="SUPFAM" id="SSF52833">
    <property type="entry name" value="Thioredoxin-like"/>
    <property type="match status" value="1"/>
</dbReference>
<dbReference type="InterPro" id="IPR013766">
    <property type="entry name" value="Thioredoxin_domain"/>
</dbReference>
<dbReference type="OrthoDB" id="215495at2"/>
<evidence type="ECO:0000313" key="2">
    <source>
        <dbReference type="EMBL" id="TFZ01501.1"/>
    </source>
</evidence>
<dbReference type="Pfam" id="PF00085">
    <property type="entry name" value="Thioredoxin"/>
    <property type="match status" value="1"/>
</dbReference>
<name>A0A4Z0BRQ3_9BURK</name>